<evidence type="ECO:0000313" key="1">
    <source>
        <dbReference type="EMBL" id="UOQ56479.1"/>
    </source>
</evidence>
<proteinExistence type="predicted"/>
<gene>
    <name evidence="1" type="ORF">MUN78_12435</name>
</gene>
<accession>A0ABY4FII7</accession>
<sequence length="250" mass="26629">MRRRAAVRRGPRLRDALAAALGAALLVLSAGGCGTGRAPQRDASGATEEDTMDQGIAAQYALAAERHAELNERVAQLQRDSAAEAWRGTSTFSEVIPASGFELGAELPGASRTNSYYFVVSRWAEPGAGSAAELVRAFAADWRARGWDTSLAASEVSGESRAAALTPDRYWFAASEEGGALRLEGHSPVYWGAFESLIEAAAERRDAEDARGAHRRFAERDASGAIVLEPGDYRPFPAWEAVPPAAKGRP</sequence>
<organism evidence="1 2">
    <name type="scientific">Leucobacter allii</name>
    <dbReference type="NCBI Taxonomy" id="2932247"/>
    <lineage>
        <taxon>Bacteria</taxon>
        <taxon>Bacillati</taxon>
        <taxon>Actinomycetota</taxon>
        <taxon>Actinomycetes</taxon>
        <taxon>Micrococcales</taxon>
        <taxon>Microbacteriaceae</taxon>
        <taxon>Leucobacter</taxon>
    </lineage>
</organism>
<evidence type="ECO:0000313" key="2">
    <source>
        <dbReference type="Proteomes" id="UP000831786"/>
    </source>
</evidence>
<keyword evidence="2" id="KW-1185">Reference proteome</keyword>
<dbReference type="EMBL" id="CP095045">
    <property type="protein sequence ID" value="UOQ56479.1"/>
    <property type="molecule type" value="Genomic_DNA"/>
</dbReference>
<evidence type="ECO:0008006" key="3">
    <source>
        <dbReference type="Google" id="ProtNLM"/>
    </source>
</evidence>
<name>A0ABY4FII7_9MICO</name>
<dbReference type="Proteomes" id="UP000831786">
    <property type="component" value="Chromosome"/>
</dbReference>
<dbReference type="RefSeq" id="WP_244726814.1">
    <property type="nucleotide sequence ID" value="NZ_CP095045.1"/>
</dbReference>
<reference evidence="1 2" key="1">
    <citation type="submission" date="2022-04" db="EMBL/GenBank/DDBJ databases">
        <title>Leucobacter sp. isolated from rhizosphere of garlic.</title>
        <authorList>
            <person name="Won M."/>
            <person name="Lee C.-M."/>
            <person name="Woen H.-Y."/>
            <person name="Kwon S.-W."/>
        </authorList>
    </citation>
    <scope>NUCLEOTIDE SEQUENCE [LARGE SCALE GENOMIC DNA]</scope>
    <source>
        <strain evidence="1 2">H21R-40</strain>
    </source>
</reference>
<protein>
    <recommendedName>
        <fullName evidence="3">Lipoprotein</fullName>
    </recommendedName>
</protein>
<dbReference type="PROSITE" id="PS51257">
    <property type="entry name" value="PROKAR_LIPOPROTEIN"/>
    <property type="match status" value="1"/>
</dbReference>